<feature type="region of interest" description="Disordered" evidence="2">
    <location>
        <begin position="269"/>
        <end position="303"/>
    </location>
</feature>
<reference evidence="3" key="1">
    <citation type="submission" date="2014-12" db="EMBL/GenBank/DDBJ databases">
        <title>Insight into the proteome of Arion vulgaris.</title>
        <authorList>
            <person name="Aradska J."/>
            <person name="Bulat T."/>
            <person name="Smidak R."/>
            <person name="Sarate P."/>
            <person name="Gangsoo J."/>
            <person name="Sialana F."/>
            <person name="Bilban M."/>
            <person name="Lubec G."/>
        </authorList>
    </citation>
    <scope>NUCLEOTIDE SEQUENCE</scope>
    <source>
        <tissue evidence="3">Skin</tissue>
    </source>
</reference>
<evidence type="ECO:0000256" key="2">
    <source>
        <dbReference type="SAM" id="MobiDB-lite"/>
    </source>
</evidence>
<gene>
    <name evidence="3" type="primary">ORF17669</name>
</gene>
<feature type="non-terminal residue" evidence="3">
    <location>
        <position position="1"/>
    </location>
</feature>
<feature type="region of interest" description="Disordered" evidence="2">
    <location>
        <begin position="92"/>
        <end position="125"/>
    </location>
</feature>
<name>A0A0B6YA27_9EUPU</name>
<protein>
    <submittedName>
        <fullName evidence="3">Uncharacterized protein</fullName>
    </submittedName>
</protein>
<evidence type="ECO:0000256" key="1">
    <source>
        <dbReference type="SAM" id="Coils"/>
    </source>
</evidence>
<organism evidence="3">
    <name type="scientific">Arion vulgaris</name>
    <dbReference type="NCBI Taxonomy" id="1028688"/>
    <lineage>
        <taxon>Eukaryota</taxon>
        <taxon>Metazoa</taxon>
        <taxon>Spiralia</taxon>
        <taxon>Lophotrochozoa</taxon>
        <taxon>Mollusca</taxon>
        <taxon>Gastropoda</taxon>
        <taxon>Heterobranchia</taxon>
        <taxon>Euthyneura</taxon>
        <taxon>Panpulmonata</taxon>
        <taxon>Eupulmonata</taxon>
        <taxon>Stylommatophora</taxon>
        <taxon>Helicina</taxon>
        <taxon>Arionoidea</taxon>
        <taxon>Arionidae</taxon>
        <taxon>Arion</taxon>
    </lineage>
</organism>
<dbReference type="AlphaFoldDB" id="A0A0B6YA27"/>
<feature type="region of interest" description="Disordered" evidence="2">
    <location>
        <begin position="186"/>
        <end position="232"/>
    </location>
</feature>
<proteinExistence type="predicted"/>
<feature type="compositionally biased region" description="Basic and acidic residues" evidence="2">
    <location>
        <begin position="287"/>
        <end position="301"/>
    </location>
</feature>
<feature type="coiled-coil region" evidence="1">
    <location>
        <begin position="13"/>
        <end position="40"/>
    </location>
</feature>
<sequence length="364" mass="41774">ASDDGGTELQQENVALRHQMDVERQKCATLEERNRILETQLLALLHVQTPHPVPLNDLRPINLENRRVPQRESLYEREAVEAVAPRETLVSSPRFDSFLPPPRPLSPTPEQRISREASSPLDATTHRSLVIDSTHYSTTEGIDVVSAGGTCLPVAVPSAESIMAASSTVVLPATDQQHIYHHHHNYCHRDHPRRRHRQQAQLEQQREEEEQLRHQQQKQQEMATPPSFMYRPTQNTQNLEKLVEAIRQIEGDRVLCKFYEEEHKLFDKHQNLMNEESEREASSVSDQDERKSESSGRDSPLHHHLHHHNLQHQQNITNETLTTCANNNSSSNSGFSQNYPIASHLLQRTVIPSYFRTGVIVHKQ</sequence>
<keyword evidence="1" id="KW-0175">Coiled coil</keyword>
<accession>A0A0B6YA27</accession>
<dbReference type="EMBL" id="HACG01005816">
    <property type="protein sequence ID" value="CEK52681.1"/>
    <property type="molecule type" value="Transcribed_RNA"/>
</dbReference>
<evidence type="ECO:0000313" key="3">
    <source>
        <dbReference type="EMBL" id="CEK52681.1"/>
    </source>
</evidence>
<feature type="compositionally biased region" description="Basic residues" evidence="2">
    <location>
        <begin position="186"/>
        <end position="198"/>
    </location>
</feature>